<protein>
    <submittedName>
        <fullName evidence="1">Uncharacterized protein</fullName>
    </submittedName>
</protein>
<gene>
    <name evidence="1" type="ORF">HY912_05515</name>
</gene>
<sequence length="102" mass="11560">MMTLEQAIHEENRRIRFLRIISDLLVQLLMSGRVSMSEADSIIGGVRDFAMGLFPGKEPVFDLIYMPRFRRALMESGAYEDVPTLKVLEGGRSILGDVESRN</sequence>
<accession>A0A9D6V1D7</accession>
<name>A0A9D6V1D7_9BACT</name>
<comment type="caution">
    <text evidence="1">The sequence shown here is derived from an EMBL/GenBank/DDBJ whole genome shotgun (WGS) entry which is preliminary data.</text>
</comment>
<evidence type="ECO:0000313" key="2">
    <source>
        <dbReference type="Proteomes" id="UP000807825"/>
    </source>
</evidence>
<dbReference type="AlphaFoldDB" id="A0A9D6V1D7"/>
<dbReference type="EMBL" id="JACRDE010000158">
    <property type="protein sequence ID" value="MBI5248934.1"/>
    <property type="molecule type" value="Genomic_DNA"/>
</dbReference>
<organism evidence="1 2">
    <name type="scientific">Desulfomonile tiedjei</name>
    <dbReference type="NCBI Taxonomy" id="2358"/>
    <lineage>
        <taxon>Bacteria</taxon>
        <taxon>Pseudomonadati</taxon>
        <taxon>Thermodesulfobacteriota</taxon>
        <taxon>Desulfomonilia</taxon>
        <taxon>Desulfomonilales</taxon>
        <taxon>Desulfomonilaceae</taxon>
        <taxon>Desulfomonile</taxon>
    </lineage>
</organism>
<proteinExistence type="predicted"/>
<evidence type="ECO:0000313" key="1">
    <source>
        <dbReference type="EMBL" id="MBI5248934.1"/>
    </source>
</evidence>
<dbReference type="Proteomes" id="UP000807825">
    <property type="component" value="Unassembled WGS sequence"/>
</dbReference>
<reference evidence="1" key="1">
    <citation type="submission" date="2020-07" db="EMBL/GenBank/DDBJ databases">
        <title>Huge and variable diversity of episymbiotic CPR bacteria and DPANN archaea in groundwater ecosystems.</title>
        <authorList>
            <person name="He C.Y."/>
            <person name="Keren R."/>
            <person name="Whittaker M."/>
            <person name="Farag I.F."/>
            <person name="Doudna J."/>
            <person name="Cate J.H.D."/>
            <person name="Banfield J.F."/>
        </authorList>
    </citation>
    <scope>NUCLEOTIDE SEQUENCE</scope>
    <source>
        <strain evidence="1">NC_groundwater_1664_Pr3_B-0.1um_52_9</strain>
    </source>
</reference>